<proteinExistence type="predicted"/>
<dbReference type="HOGENOM" id="CLU_1013936_0_0_1"/>
<evidence type="ECO:0000313" key="3">
    <source>
        <dbReference type="Proteomes" id="UP000053593"/>
    </source>
</evidence>
<dbReference type="EMBL" id="KN834773">
    <property type="protein sequence ID" value="KIK60929.1"/>
    <property type="molecule type" value="Genomic_DNA"/>
</dbReference>
<evidence type="ECO:0000313" key="2">
    <source>
        <dbReference type="EMBL" id="KIK60929.1"/>
    </source>
</evidence>
<accession>A0A0D0CEH7</accession>
<sequence length="284" mass="32194">MVIPRLGLTDEDSPSQSSLKRKLTTRPPPQLFDPSKCTRQILVRHGEKHVYTFKSWKFRHGLQVKFYNPHSLTVAHEIHSSFFHLFMKAKELAGEGVEVFETSSMPWPSFWQFVPGDCVIIHSEDGQKLGTVLTSPQRINQYLGCEVSIDNEGDHCILVQHLEKNIILGEFIEVLAGVHAGKKGFVAAKAEVLLGICIGQRTNGVDFQVHVNSPLERHQQHFNVEVPWKEVEVLVQSGHFVGRRGIVKNVRVNFRGSLCLSLWVPDYNCSVDIDHSAVVERQWV</sequence>
<name>A0A0D0CEH7_9AGAR</name>
<reference evidence="2 3" key="1">
    <citation type="submission" date="2014-04" db="EMBL/GenBank/DDBJ databases">
        <title>Evolutionary Origins and Diversification of the Mycorrhizal Mutualists.</title>
        <authorList>
            <consortium name="DOE Joint Genome Institute"/>
            <consortium name="Mycorrhizal Genomics Consortium"/>
            <person name="Kohler A."/>
            <person name="Kuo A."/>
            <person name="Nagy L.G."/>
            <person name="Floudas D."/>
            <person name="Copeland A."/>
            <person name="Barry K.W."/>
            <person name="Cichocki N."/>
            <person name="Veneault-Fourrey C."/>
            <person name="LaButti K."/>
            <person name="Lindquist E.A."/>
            <person name="Lipzen A."/>
            <person name="Lundell T."/>
            <person name="Morin E."/>
            <person name="Murat C."/>
            <person name="Riley R."/>
            <person name="Ohm R."/>
            <person name="Sun H."/>
            <person name="Tunlid A."/>
            <person name="Henrissat B."/>
            <person name="Grigoriev I.V."/>
            <person name="Hibbett D.S."/>
            <person name="Martin F."/>
        </authorList>
    </citation>
    <scope>NUCLEOTIDE SEQUENCE [LARGE SCALE GENOMIC DNA]</scope>
    <source>
        <strain evidence="2 3">FD-317 M1</strain>
    </source>
</reference>
<dbReference type="OrthoDB" id="3048815at2759"/>
<gene>
    <name evidence="2" type="ORF">GYMLUDRAFT_167306</name>
</gene>
<dbReference type="AlphaFoldDB" id="A0A0D0CEH7"/>
<protein>
    <recommendedName>
        <fullName evidence="4">KOW domain-containing protein</fullName>
    </recommendedName>
</protein>
<evidence type="ECO:0000256" key="1">
    <source>
        <dbReference type="SAM" id="MobiDB-lite"/>
    </source>
</evidence>
<dbReference type="Proteomes" id="UP000053593">
    <property type="component" value="Unassembled WGS sequence"/>
</dbReference>
<feature type="region of interest" description="Disordered" evidence="1">
    <location>
        <begin position="1"/>
        <end position="30"/>
    </location>
</feature>
<keyword evidence="3" id="KW-1185">Reference proteome</keyword>
<organism evidence="2 3">
    <name type="scientific">Collybiopsis luxurians FD-317 M1</name>
    <dbReference type="NCBI Taxonomy" id="944289"/>
    <lineage>
        <taxon>Eukaryota</taxon>
        <taxon>Fungi</taxon>
        <taxon>Dikarya</taxon>
        <taxon>Basidiomycota</taxon>
        <taxon>Agaricomycotina</taxon>
        <taxon>Agaricomycetes</taxon>
        <taxon>Agaricomycetidae</taxon>
        <taxon>Agaricales</taxon>
        <taxon>Marasmiineae</taxon>
        <taxon>Omphalotaceae</taxon>
        <taxon>Collybiopsis</taxon>
        <taxon>Collybiopsis luxurians</taxon>
    </lineage>
</organism>
<evidence type="ECO:0008006" key="4">
    <source>
        <dbReference type="Google" id="ProtNLM"/>
    </source>
</evidence>